<accession>A0A4U6VXI4</accession>
<evidence type="ECO:0000313" key="3">
    <source>
        <dbReference type="Proteomes" id="UP000298652"/>
    </source>
</evidence>
<dbReference type="AlphaFoldDB" id="A0A4U6VXI4"/>
<keyword evidence="3" id="KW-1185">Reference proteome</keyword>
<dbReference type="EMBL" id="CM016553">
    <property type="protein sequence ID" value="TKW33885.1"/>
    <property type="molecule type" value="Genomic_DNA"/>
</dbReference>
<dbReference type="Gramene" id="TKW33885">
    <property type="protein sequence ID" value="TKW33885"/>
    <property type="gene ID" value="SEVIR_2G268600v2"/>
</dbReference>
<gene>
    <name evidence="2" type="ORF">SEVIR_2G268600v2</name>
</gene>
<keyword evidence="1" id="KW-0472">Membrane</keyword>
<keyword evidence="1" id="KW-0812">Transmembrane</keyword>
<protein>
    <submittedName>
        <fullName evidence="2">Uncharacterized protein</fullName>
    </submittedName>
</protein>
<keyword evidence="1" id="KW-1133">Transmembrane helix</keyword>
<organism evidence="2 3">
    <name type="scientific">Setaria viridis</name>
    <name type="common">Green bristlegrass</name>
    <name type="synonym">Setaria italica subsp. viridis</name>
    <dbReference type="NCBI Taxonomy" id="4556"/>
    <lineage>
        <taxon>Eukaryota</taxon>
        <taxon>Viridiplantae</taxon>
        <taxon>Streptophyta</taxon>
        <taxon>Embryophyta</taxon>
        <taxon>Tracheophyta</taxon>
        <taxon>Spermatophyta</taxon>
        <taxon>Magnoliopsida</taxon>
        <taxon>Liliopsida</taxon>
        <taxon>Poales</taxon>
        <taxon>Poaceae</taxon>
        <taxon>PACMAD clade</taxon>
        <taxon>Panicoideae</taxon>
        <taxon>Panicodae</taxon>
        <taxon>Paniceae</taxon>
        <taxon>Cenchrinae</taxon>
        <taxon>Setaria</taxon>
    </lineage>
</organism>
<name>A0A4U6VXI4_SETVI</name>
<feature type="transmembrane region" description="Helical" evidence="1">
    <location>
        <begin position="370"/>
        <end position="395"/>
    </location>
</feature>
<evidence type="ECO:0000256" key="1">
    <source>
        <dbReference type="SAM" id="Phobius"/>
    </source>
</evidence>
<reference evidence="2" key="1">
    <citation type="submission" date="2019-03" db="EMBL/GenBank/DDBJ databases">
        <title>WGS assembly of Setaria viridis.</title>
        <authorList>
            <person name="Huang P."/>
            <person name="Jenkins J."/>
            <person name="Grimwood J."/>
            <person name="Barry K."/>
            <person name="Healey A."/>
            <person name="Mamidi S."/>
            <person name="Sreedasyam A."/>
            <person name="Shu S."/>
            <person name="Feldman M."/>
            <person name="Wu J."/>
            <person name="Yu Y."/>
            <person name="Chen C."/>
            <person name="Johnson J."/>
            <person name="Rokhsar D."/>
            <person name="Baxter I."/>
            <person name="Schmutz J."/>
            <person name="Brutnell T."/>
            <person name="Kellogg E."/>
        </authorList>
    </citation>
    <scope>NUCLEOTIDE SEQUENCE [LARGE SCALE GENOMIC DNA]</scope>
</reference>
<sequence>MLAKSSTHDVAQGPIPPTVVQIPLRLLPSSPAGGRLETPELGQRVSLPAEGHLGGRRAEPQRHVHDSPGAGARLEAAQLVVEAAEPREREDRGGAGDADTVAVEARRNLLSAGAGGLPSAVARVDTAKARKIVRRKTRGGNGQRAIGIHTPGASCSQFGQFSGGLMGMGWYFTRQPIVPLDEPLHGEGACLGRVKVGVDAAPVHPATHRGTRSLVPVLAVVERVRGDLALPRQPPPGVHDVGDGALHEHHARERLPRPAEVRLHHGSPGGEILVGRHGAGLEAEAAVAVGTVPPLRGDRVLLPLHRQARADVAALEHGRGVAEDEVDGAGDRALPHRLPEITVASMPSPTRTTLRFSWPTTTNSLYTPRLMWITCLLSLFAGAAAMAAATVVYWCGCRCHPRAATTTSAVWFATAASEPGRPALRSLGACDATLHRLRLQIAQLRIASGFL</sequence>
<dbReference type="Proteomes" id="UP000298652">
    <property type="component" value="Chromosome 2"/>
</dbReference>
<proteinExistence type="predicted"/>
<evidence type="ECO:0000313" key="2">
    <source>
        <dbReference type="EMBL" id="TKW33885.1"/>
    </source>
</evidence>